<sequence length="363" mass="40178">MEYSLLKAWNVRVPEQSSKPRLAVDGRRSEGFLILHPRQGPPKTAMPVWKQSCRPRCSLTPTSPNKQVDFETITSKIGTGQPRDLSHSRRPTLRNPGTCKRYDSMRGILEHDICQSTTLYHGLRHAKPNSNIDLGNSRDQLRHVREGASGDKVCTLHLAERLVVCDTDVAMKRQPSARPPWPKEFVAQYLTESGPLVASCANANDTNEAKNDERQRTFDAHCLNVSAWDNPRQVDCTAAVSEAPRVAVKRMGCSNPAQSNAHTRLSPPPLKGKQQFQSQVNSWKAALGGQSEEALAAMSEEASLFKTQQILLRSQRAADGSIVGKRMLSSTNQRGLSPVTWRRTLPRQMKPTTATAVMGVARG</sequence>
<feature type="region of interest" description="Disordered" evidence="1">
    <location>
        <begin position="77"/>
        <end position="97"/>
    </location>
</feature>
<dbReference type="VEuPathDB" id="FungiDB:H257_01320"/>
<evidence type="ECO:0000313" key="2">
    <source>
        <dbReference type="EMBL" id="ETV87910.1"/>
    </source>
</evidence>
<dbReference type="GeneID" id="20803316"/>
<organism evidence="2">
    <name type="scientific">Aphanomyces astaci</name>
    <name type="common">Crayfish plague agent</name>
    <dbReference type="NCBI Taxonomy" id="112090"/>
    <lineage>
        <taxon>Eukaryota</taxon>
        <taxon>Sar</taxon>
        <taxon>Stramenopiles</taxon>
        <taxon>Oomycota</taxon>
        <taxon>Saprolegniomycetes</taxon>
        <taxon>Saprolegniales</taxon>
        <taxon>Verrucalvaceae</taxon>
        <taxon>Aphanomyces</taxon>
    </lineage>
</organism>
<dbReference type="AlphaFoldDB" id="W4H795"/>
<gene>
    <name evidence="2" type="ORF">H257_01320</name>
</gene>
<dbReference type="RefSeq" id="XP_009822773.1">
    <property type="nucleotide sequence ID" value="XM_009824471.1"/>
</dbReference>
<evidence type="ECO:0000256" key="1">
    <source>
        <dbReference type="SAM" id="MobiDB-lite"/>
    </source>
</evidence>
<dbReference type="OrthoDB" id="75808at2759"/>
<accession>W4H795</accession>
<proteinExistence type="predicted"/>
<name>W4H795_APHAT</name>
<protein>
    <submittedName>
        <fullName evidence="2">Uncharacterized protein</fullName>
    </submittedName>
</protein>
<reference evidence="2" key="1">
    <citation type="submission" date="2013-12" db="EMBL/GenBank/DDBJ databases">
        <title>The Genome Sequence of Aphanomyces astaci APO3.</title>
        <authorList>
            <consortium name="The Broad Institute Genomics Platform"/>
            <person name="Russ C."/>
            <person name="Tyler B."/>
            <person name="van West P."/>
            <person name="Dieguez-Uribeondo J."/>
            <person name="Young S.K."/>
            <person name="Zeng Q."/>
            <person name="Gargeya S."/>
            <person name="Fitzgerald M."/>
            <person name="Abouelleil A."/>
            <person name="Alvarado L."/>
            <person name="Chapman S.B."/>
            <person name="Gainer-Dewar J."/>
            <person name="Goldberg J."/>
            <person name="Griggs A."/>
            <person name="Gujja S."/>
            <person name="Hansen M."/>
            <person name="Howarth C."/>
            <person name="Imamovic A."/>
            <person name="Ireland A."/>
            <person name="Larimer J."/>
            <person name="McCowan C."/>
            <person name="Murphy C."/>
            <person name="Pearson M."/>
            <person name="Poon T.W."/>
            <person name="Priest M."/>
            <person name="Roberts A."/>
            <person name="Saif S."/>
            <person name="Shea T."/>
            <person name="Sykes S."/>
            <person name="Wortman J."/>
            <person name="Nusbaum C."/>
            <person name="Birren B."/>
        </authorList>
    </citation>
    <scope>NUCLEOTIDE SEQUENCE [LARGE SCALE GENOMIC DNA]</scope>
    <source>
        <strain evidence="2">APO3</strain>
    </source>
</reference>
<dbReference type="EMBL" id="KI913115">
    <property type="protein sequence ID" value="ETV87910.1"/>
    <property type="molecule type" value="Genomic_DNA"/>
</dbReference>